<sequence>MRPEKQDIRMTSSPDIIKMLVIAAEAAYLPEFVLHQLPLLSSLTISRKCIQQTIFLKTAIVLDWSLDTLEIERVDVGPEIDREREREKGEIFMKANDKNVTEDIKSS</sequence>
<evidence type="ECO:0000313" key="2">
    <source>
        <dbReference type="Proteomes" id="UP000054928"/>
    </source>
</evidence>
<dbReference type="Proteomes" id="UP000054928">
    <property type="component" value="Unassembled WGS sequence"/>
</dbReference>
<evidence type="ECO:0000313" key="1">
    <source>
        <dbReference type="EMBL" id="CEG44031.1"/>
    </source>
</evidence>
<keyword evidence="2" id="KW-1185">Reference proteome</keyword>
<dbReference type="GeneID" id="36409356"/>
<protein>
    <submittedName>
        <fullName evidence="1">Uncharacterized protein</fullName>
    </submittedName>
</protein>
<dbReference type="RefSeq" id="XP_024580400.1">
    <property type="nucleotide sequence ID" value="XM_024730088.1"/>
</dbReference>
<accession>A0A0P1ASE3</accession>
<dbReference type="EMBL" id="CCYD01000810">
    <property type="protein sequence ID" value="CEG44031.1"/>
    <property type="molecule type" value="Genomic_DNA"/>
</dbReference>
<proteinExistence type="predicted"/>
<reference evidence="2" key="1">
    <citation type="submission" date="2014-09" db="EMBL/GenBank/DDBJ databases">
        <authorList>
            <person name="Sharma Rahul"/>
            <person name="Thines Marco"/>
        </authorList>
    </citation>
    <scope>NUCLEOTIDE SEQUENCE [LARGE SCALE GENOMIC DNA]</scope>
</reference>
<dbReference type="AlphaFoldDB" id="A0A0P1ASE3"/>
<name>A0A0P1ASE3_PLAHL</name>
<organism evidence="1 2">
    <name type="scientific">Plasmopara halstedii</name>
    <name type="common">Downy mildew of sunflower</name>
    <dbReference type="NCBI Taxonomy" id="4781"/>
    <lineage>
        <taxon>Eukaryota</taxon>
        <taxon>Sar</taxon>
        <taxon>Stramenopiles</taxon>
        <taxon>Oomycota</taxon>
        <taxon>Peronosporomycetes</taxon>
        <taxon>Peronosporales</taxon>
        <taxon>Peronosporaceae</taxon>
        <taxon>Plasmopara</taxon>
    </lineage>
</organism>